<dbReference type="SMART" id="SM00494">
    <property type="entry name" value="ChtBD2"/>
    <property type="match status" value="1"/>
</dbReference>
<feature type="domain" description="Chitin-binding type-2" evidence="3">
    <location>
        <begin position="325"/>
        <end position="384"/>
    </location>
</feature>
<dbReference type="EMBL" id="GGMS01005464">
    <property type="protein sequence ID" value="MBY74667.1"/>
    <property type="molecule type" value="Transcribed_RNA"/>
</dbReference>
<keyword evidence="2" id="KW-0732">Signal</keyword>
<dbReference type="Gene3D" id="2.170.140.10">
    <property type="entry name" value="Chitin binding domain"/>
    <property type="match status" value="1"/>
</dbReference>
<dbReference type="PANTHER" id="PTHR22933:SF18">
    <property type="match status" value="1"/>
</dbReference>
<evidence type="ECO:0000259" key="3">
    <source>
        <dbReference type="PROSITE" id="PS50940"/>
    </source>
</evidence>
<organism evidence="4">
    <name type="scientific">Sipha flava</name>
    <name type="common">yellow sugarcane aphid</name>
    <dbReference type="NCBI Taxonomy" id="143950"/>
    <lineage>
        <taxon>Eukaryota</taxon>
        <taxon>Metazoa</taxon>
        <taxon>Ecdysozoa</taxon>
        <taxon>Arthropoda</taxon>
        <taxon>Hexapoda</taxon>
        <taxon>Insecta</taxon>
        <taxon>Pterygota</taxon>
        <taxon>Neoptera</taxon>
        <taxon>Paraneoptera</taxon>
        <taxon>Hemiptera</taxon>
        <taxon>Sternorrhyncha</taxon>
        <taxon>Aphidomorpha</taxon>
        <taxon>Aphidoidea</taxon>
        <taxon>Aphididae</taxon>
        <taxon>Sipha</taxon>
    </lineage>
</organism>
<feature type="signal peptide" evidence="2">
    <location>
        <begin position="1"/>
        <end position="25"/>
    </location>
</feature>
<dbReference type="InterPro" id="IPR002557">
    <property type="entry name" value="Chitin-bd_dom"/>
</dbReference>
<feature type="chain" id="PRO_5044579078" evidence="2">
    <location>
        <begin position="26"/>
        <end position="463"/>
    </location>
</feature>
<evidence type="ECO:0000256" key="2">
    <source>
        <dbReference type="SAM" id="SignalP"/>
    </source>
</evidence>
<reference evidence="6" key="2">
    <citation type="submission" date="2025-04" db="UniProtKB">
        <authorList>
            <consortium name="RefSeq"/>
        </authorList>
    </citation>
    <scope>IDENTIFICATION</scope>
    <source>
        <tissue evidence="6">Whole body</tissue>
    </source>
</reference>
<feature type="compositionally biased region" description="Low complexity" evidence="1">
    <location>
        <begin position="70"/>
        <end position="91"/>
    </location>
</feature>
<dbReference type="AlphaFoldDB" id="A0A2S2QAA5"/>
<dbReference type="GO" id="GO:0005576">
    <property type="term" value="C:extracellular region"/>
    <property type="evidence" value="ECO:0007669"/>
    <property type="project" value="InterPro"/>
</dbReference>
<evidence type="ECO:0000256" key="1">
    <source>
        <dbReference type="SAM" id="MobiDB-lite"/>
    </source>
</evidence>
<feature type="region of interest" description="Disordered" evidence="1">
    <location>
        <begin position="70"/>
        <end position="92"/>
    </location>
</feature>
<evidence type="ECO:0000313" key="5">
    <source>
        <dbReference type="Proteomes" id="UP000694846"/>
    </source>
</evidence>
<evidence type="ECO:0000313" key="6">
    <source>
        <dbReference type="RefSeq" id="XP_025424959.1"/>
    </source>
</evidence>
<sequence>MYKMDTLSSIVFCSVLLLCQNFAQSINTDSRNQNISIKSQNVNAVLSTAERIRRLVPYVTYYVVGNNDNDINYQQQNQNTNQNTPRPQTNNFYYQNERKPQQNSPTHNQHNFQISNQLPQQHTTATYLRFPSSPKIRRPIVVPTTEIPYTIQTEKTYNYYYDYIQTSPRPIFQTNPRPNFQPNPIQYDHGFLPTIPTIPTHYSVQKQEIFSTKGKKLRRPKPKMPTTPIATTTDKYGALNELLNDYDLGNRLSNKITAENIGSSIQTLSAVLQILQNEADEQVQHMKPKPVYRPDPIDEYDSSYEGNQGRPGVDYPILSVIPKTSFDCKTQRYKGFFGDPETHCQVWHYCDLNGGQASFLCPNGTIFNQVTLTCDWWFNVKCDTTAQLYVLNERLYKYIIPSKPSFPEDFEGPLVDKYLEDKFKETEQKRNQQREPILQIMNITTVEPDTVRTPYQQLLDVDT</sequence>
<dbReference type="Proteomes" id="UP000694846">
    <property type="component" value="Unplaced"/>
</dbReference>
<accession>A0A2S2QAA5</accession>
<dbReference type="InterPro" id="IPR036508">
    <property type="entry name" value="Chitin-bd_dom_sf"/>
</dbReference>
<dbReference type="GeneID" id="112693912"/>
<reference evidence="4" key="1">
    <citation type="submission" date="2018-04" db="EMBL/GenBank/DDBJ databases">
        <title>Transcriptome assembly of Sipha flava.</title>
        <authorList>
            <person name="Scully E.D."/>
            <person name="Geib S.M."/>
            <person name="Palmer N.A."/>
            <person name="Koch K."/>
            <person name="Bradshaw J."/>
            <person name="Heng-Moss T."/>
            <person name="Sarath G."/>
        </authorList>
    </citation>
    <scope>NUCLEOTIDE SEQUENCE</scope>
</reference>
<dbReference type="PANTHER" id="PTHR22933">
    <property type="entry name" value="FI18007P1-RELATED"/>
    <property type="match status" value="1"/>
</dbReference>
<dbReference type="SUPFAM" id="SSF57625">
    <property type="entry name" value="Invertebrate chitin-binding proteins"/>
    <property type="match status" value="1"/>
</dbReference>
<dbReference type="PROSITE" id="PS50940">
    <property type="entry name" value="CHIT_BIND_II"/>
    <property type="match status" value="1"/>
</dbReference>
<dbReference type="OrthoDB" id="6428908at2759"/>
<dbReference type="GO" id="GO:0008061">
    <property type="term" value="F:chitin binding"/>
    <property type="evidence" value="ECO:0007669"/>
    <property type="project" value="InterPro"/>
</dbReference>
<protein>
    <submittedName>
        <fullName evidence="6">Uncharacterized protein LOC112693912</fullName>
    </submittedName>
</protein>
<dbReference type="Pfam" id="PF01607">
    <property type="entry name" value="CBM_14"/>
    <property type="match status" value="1"/>
</dbReference>
<dbReference type="RefSeq" id="XP_025424959.1">
    <property type="nucleotide sequence ID" value="XM_025569174.1"/>
</dbReference>
<gene>
    <name evidence="6" type="primary">LOC112693912</name>
    <name evidence="4" type="ORF">g.25802</name>
</gene>
<proteinExistence type="predicted"/>
<evidence type="ECO:0000313" key="4">
    <source>
        <dbReference type="EMBL" id="MBY74667.1"/>
    </source>
</evidence>
<keyword evidence="5" id="KW-1185">Reference proteome</keyword>
<name>A0A2S2QAA5_9HEMI</name>
<dbReference type="InterPro" id="IPR052976">
    <property type="entry name" value="Scoloptoxin-like"/>
</dbReference>